<comment type="subcellular location">
    <subcellularLocation>
        <location evidence="1">Mitochondrion matrix</location>
    </subcellularLocation>
</comment>
<reference evidence="10" key="2">
    <citation type="submission" date="2025-09" db="UniProtKB">
        <authorList>
            <consortium name="Ensembl"/>
        </authorList>
    </citation>
    <scope>IDENTIFICATION</scope>
</reference>
<dbReference type="GeneTree" id="ENSGT00970000195146"/>
<comment type="subunit">
    <text evidence="6">Interacts with UQCRFS1.</text>
</comment>
<sequence>GVTSCRPFRETCQTRAPCEMWGASLSVYPRPPKVLSLFRALHKTRRRVFQDDAASLDAVRKMINVEFEKNRQESSPDKITELLKFGSDVELVLRTSVVQAEVMESGALRINPSKEHMEEGPPPAGGIPRCC</sequence>
<evidence type="ECO:0000256" key="3">
    <source>
        <dbReference type="ARBA" id="ARBA00023128"/>
    </source>
</evidence>
<protein>
    <recommendedName>
        <fullName evidence="7">Complex III assembly factor LYRM7</fullName>
    </recommendedName>
    <alternativeName>
        <fullName evidence="8">LYR motif-containing protein 7</fullName>
    </alternativeName>
</protein>
<evidence type="ECO:0000256" key="1">
    <source>
        <dbReference type="ARBA" id="ARBA00004305"/>
    </source>
</evidence>
<evidence type="ECO:0000259" key="9">
    <source>
        <dbReference type="Pfam" id="PF05347"/>
    </source>
</evidence>
<dbReference type="Pfam" id="PF05347">
    <property type="entry name" value="Complex1_LYR"/>
    <property type="match status" value="1"/>
</dbReference>
<dbReference type="PANTHER" id="PTHR46749:SF1">
    <property type="entry name" value="COMPLEX III ASSEMBLY FACTOR LYRM7"/>
    <property type="match status" value="1"/>
</dbReference>
<dbReference type="CDD" id="cd20267">
    <property type="entry name" value="Complex1_LYR_LYRM7"/>
    <property type="match status" value="1"/>
</dbReference>
<evidence type="ECO:0000256" key="7">
    <source>
        <dbReference type="ARBA" id="ARBA00026165"/>
    </source>
</evidence>
<organism evidence="10">
    <name type="scientific">Petromyzon marinus</name>
    <name type="common">Sea lamprey</name>
    <dbReference type="NCBI Taxonomy" id="7757"/>
    <lineage>
        <taxon>Eukaryota</taxon>
        <taxon>Metazoa</taxon>
        <taxon>Chordata</taxon>
        <taxon>Craniata</taxon>
        <taxon>Vertebrata</taxon>
        <taxon>Cyclostomata</taxon>
        <taxon>Hyperoartia</taxon>
        <taxon>Petromyzontiformes</taxon>
        <taxon>Petromyzontidae</taxon>
        <taxon>Petromyzon</taxon>
    </lineage>
</organism>
<dbReference type="AlphaFoldDB" id="S4RNB9"/>
<dbReference type="HOGENOM" id="CLU_1932415_0_0_1"/>
<dbReference type="STRING" id="7757.ENSPMAP00000006705"/>
<evidence type="ECO:0000256" key="8">
    <source>
        <dbReference type="ARBA" id="ARBA00031830"/>
    </source>
</evidence>
<dbReference type="GO" id="GO:0044183">
    <property type="term" value="F:protein folding chaperone"/>
    <property type="evidence" value="ECO:0007669"/>
    <property type="project" value="TreeGrafter"/>
</dbReference>
<keyword evidence="3" id="KW-0496">Mitochondrion</keyword>
<feature type="domain" description="Complex 1 LYR protein" evidence="9">
    <location>
        <begin position="33"/>
        <end position="86"/>
    </location>
</feature>
<evidence type="ECO:0000256" key="5">
    <source>
        <dbReference type="ARBA" id="ARBA00025430"/>
    </source>
</evidence>
<dbReference type="InterPro" id="IPR008011">
    <property type="entry name" value="Complex1_LYR_dom"/>
</dbReference>
<dbReference type="InterPro" id="IPR050435">
    <property type="entry name" value="MZM1/LYRM7"/>
</dbReference>
<evidence type="ECO:0000313" key="10">
    <source>
        <dbReference type="Ensembl" id="ENSPMAP00000006705.1"/>
    </source>
</evidence>
<dbReference type="GO" id="GO:0005759">
    <property type="term" value="C:mitochondrial matrix"/>
    <property type="evidence" value="ECO:0007669"/>
    <property type="project" value="UniProtKB-SubCell"/>
</dbReference>
<accession>S4RNB9</accession>
<dbReference type="Ensembl" id="ENSPMAT00000006735.1">
    <property type="protein sequence ID" value="ENSPMAP00000006705.1"/>
    <property type="gene ID" value="ENSPMAG00000006081.1"/>
</dbReference>
<evidence type="ECO:0000256" key="6">
    <source>
        <dbReference type="ARBA" id="ARBA00025809"/>
    </source>
</evidence>
<evidence type="ECO:0000256" key="2">
    <source>
        <dbReference type="ARBA" id="ARBA00009508"/>
    </source>
</evidence>
<name>S4RNB9_PETMA</name>
<evidence type="ECO:0000256" key="4">
    <source>
        <dbReference type="ARBA" id="ARBA00023186"/>
    </source>
</evidence>
<proteinExistence type="inferred from homology"/>
<dbReference type="GO" id="GO:0034551">
    <property type="term" value="P:mitochondrial respiratory chain complex III assembly"/>
    <property type="evidence" value="ECO:0007669"/>
    <property type="project" value="InterPro"/>
</dbReference>
<dbReference type="InterPro" id="IPR045298">
    <property type="entry name" value="Complex1_LYR_LYRM7"/>
</dbReference>
<comment type="similarity">
    <text evidence="2">Belongs to the complex I LYR family.</text>
</comment>
<comment type="function">
    <text evidence="5">Assembly factor required for Rieske Fe-S protein UQCRFS1 incorporation into the cytochrome b-c1 (CIII) complex. Functions as a chaperone, binding to this subunit within the mitochondrial matrix and stabilizing it prior to its translocation and insertion into the late CIII dimeric intermediate within the mitochondrial inner membrane.</text>
</comment>
<reference evidence="10" key="1">
    <citation type="submission" date="2025-08" db="UniProtKB">
        <authorList>
            <consortium name="Ensembl"/>
        </authorList>
    </citation>
    <scope>IDENTIFICATION</scope>
</reference>
<keyword evidence="4" id="KW-0143">Chaperone</keyword>
<dbReference type="PANTHER" id="PTHR46749">
    <property type="entry name" value="COMPLEX III ASSEMBLY FACTOR LYRM7"/>
    <property type="match status" value="1"/>
</dbReference>